<dbReference type="Gene3D" id="3.40.50.2000">
    <property type="entry name" value="Glycogen Phosphorylase B"/>
    <property type="match status" value="2"/>
</dbReference>
<dbReference type="EMBL" id="CP011013">
    <property type="protein sequence ID" value="AJT51314.1"/>
    <property type="molecule type" value="Genomic_DNA"/>
</dbReference>
<dbReference type="Pfam" id="PF00534">
    <property type="entry name" value="Glycos_transf_1"/>
    <property type="match status" value="1"/>
</dbReference>
<dbReference type="SUPFAM" id="SSF53756">
    <property type="entry name" value="UDP-Glycosyltransferase/glycogen phosphorylase"/>
    <property type="match status" value="1"/>
</dbReference>
<keyword evidence="4" id="KW-1185">Reference proteome</keyword>
<feature type="domain" description="Glycosyl transferase family 1" evidence="1">
    <location>
        <begin position="194"/>
        <end position="343"/>
    </location>
</feature>
<dbReference type="STRING" id="1130798.LBLM1_10405"/>
<accession>A0A0D4CMM0</accession>
<dbReference type="RefSeq" id="WP_006499319.1">
    <property type="nucleotide sequence ID" value="NZ_CP011013.1"/>
</dbReference>
<dbReference type="HOGENOM" id="CLU_009583_33_0_9"/>
<feature type="domain" description="Glycosyltransferase subfamily 4-like N-terminal" evidence="2">
    <location>
        <begin position="65"/>
        <end position="182"/>
    </location>
</feature>
<dbReference type="InterPro" id="IPR001296">
    <property type="entry name" value="Glyco_trans_1"/>
</dbReference>
<organism evidence="3 4">
    <name type="scientific">Limosilactobacillus mucosae LM1</name>
    <dbReference type="NCBI Taxonomy" id="1130798"/>
    <lineage>
        <taxon>Bacteria</taxon>
        <taxon>Bacillati</taxon>
        <taxon>Bacillota</taxon>
        <taxon>Bacilli</taxon>
        <taxon>Lactobacillales</taxon>
        <taxon>Lactobacillaceae</taxon>
        <taxon>Limosilactobacillus</taxon>
    </lineage>
</organism>
<dbReference type="PANTHER" id="PTHR45947:SF3">
    <property type="entry name" value="SULFOQUINOVOSYL TRANSFERASE SQD2"/>
    <property type="match status" value="1"/>
</dbReference>
<proteinExistence type="predicted"/>
<dbReference type="Proteomes" id="UP000003645">
    <property type="component" value="Chromosome"/>
</dbReference>
<protein>
    <recommendedName>
        <fullName evidence="5">Glycosyl transferase family 1</fullName>
    </recommendedName>
</protein>
<evidence type="ECO:0008006" key="5">
    <source>
        <dbReference type="Google" id="ProtNLM"/>
    </source>
</evidence>
<evidence type="ECO:0000313" key="4">
    <source>
        <dbReference type="Proteomes" id="UP000003645"/>
    </source>
</evidence>
<sequence length="373" mass="42135">MVTKILECNVDDISKGGVYSLVNNVIQHNLDNKRTIDIASIAEFEDKNDIDELNKKNCSVFFVGSKRSKILRFYNIYKKTRALIINKKYDYVHIHSDTSYIVLPFLLAAKNSKVKKVIIHSHAAGLDGSHRKIKLFLHKLFKNYISKSTAELVACSDVAGKWMFSSSVQDKVKIINNGIDLRKFKYNPEIRSKVRTKLNLENKLVVGNVGRLAFQKNHIFLIKVFKKLVETNPNAILFLVGEGPLKNELKGLVKNNNLANNVIFYGTSSHVENLLQAMDVFALPSHFEGLPIAGVEAQAAGLPTIFSKEISASAGLINNSIFLPINDSKKDINNWVETIINYSKRPHVETEEELKREGYSIDQTVSSFFDLYQ</sequence>
<dbReference type="OrthoDB" id="9804196at2"/>
<evidence type="ECO:0000259" key="1">
    <source>
        <dbReference type="Pfam" id="PF00534"/>
    </source>
</evidence>
<evidence type="ECO:0000313" key="3">
    <source>
        <dbReference type="EMBL" id="AJT51314.1"/>
    </source>
</evidence>
<evidence type="ECO:0000259" key="2">
    <source>
        <dbReference type="Pfam" id="PF13439"/>
    </source>
</evidence>
<name>A0A0D4CMM0_LIMMU</name>
<dbReference type="AlphaFoldDB" id="A0A0D4CMM0"/>
<dbReference type="Pfam" id="PF13439">
    <property type="entry name" value="Glyco_transf_4"/>
    <property type="match status" value="1"/>
</dbReference>
<dbReference type="KEGG" id="lmu:LBLM1_10405"/>
<dbReference type="PANTHER" id="PTHR45947">
    <property type="entry name" value="SULFOQUINOVOSYL TRANSFERASE SQD2"/>
    <property type="match status" value="1"/>
</dbReference>
<dbReference type="GO" id="GO:0016757">
    <property type="term" value="F:glycosyltransferase activity"/>
    <property type="evidence" value="ECO:0007669"/>
    <property type="project" value="InterPro"/>
</dbReference>
<reference evidence="3 4" key="1">
    <citation type="journal article" date="2012" name="J. Bacteriol.">
        <title>Genome sequence of Lactobacillus mucosae LM1, isolated from piglet feces.</title>
        <authorList>
            <person name="Lee J.H."/>
            <person name="Valeriano V.D."/>
            <person name="Shin Y.R."/>
            <person name="Chae J.P."/>
            <person name="Kim G.B."/>
            <person name="Ham J.S."/>
            <person name="Chun J."/>
            <person name="Kang D.K."/>
        </authorList>
    </citation>
    <scope>NUCLEOTIDE SEQUENCE [LARGE SCALE GENOMIC DNA]</scope>
    <source>
        <strain evidence="3 4">LM1</strain>
    </source>
</reference>
<dbReference type="InterPro" id="IPR028098">
    <property type="entry name" value="Glyco_trans_4-like_N"/>
</dbReference>
<dbReference type="InterPro" id="IPR050194">
    <property type="entry name" value="Glycosyltransferase_grp1"/>
</dbReference>
<gene>
    <name evidence="3" type="ORF">LBLM1_10405</name>
</gene>